<proteinExistence type="predicted"/>
<dbReference type="Gene3D" id="3.40.50.1000">
    <property type="entry name" value="HAD superfamily/HAD-like"/>
    <property type="match status" value="1"/>
</dbReference>
<gene>
    <name evidence="1" type="ORF">UX87_C0023G0001</name>
</gene>
<sequence length="213" mass="25281">RRGMVVEKKDRVELPENTVKSGMMSKKIRVGLDFDGVVAYNPFRVVRAPVAMVKKKIFREKKLKFLIPANKWQRMIWSVVFGSSMLPAQGVELLREMATDPRWEFHLVTARFSFLQDDLAKWLNKNGLTDVFKTINLNKKDDQPHLFKEEIMKRLNVHYFVDDNLDIVEYLAKKKNAKIYWIYNFIDRSYPYEFKYPYLEKALRGIATNEDTF</sequence>
<accession>A0A0G1S2A5</accession>
<name>A0A0G1S2A5_9BACT</name>
<evidence type="ECO:0000313" key="1">
    <source>
        <dbReference type="EMBL" id="KKU63467.1"/>
    </source>
</evidence>
<dbReference type="AlphaFoldDB" id="A0A0G1S2A5"/>
<protein>
    <recommendedName>
        <fullName evidence="3">FCP1 homology domain-containing protein</fullName>
    </recommendedName>
</protein>
<evidence type="ECO:0008006" key="3">
    <source>
        <dbReference type="Google" id="ProtNLM"/>
    </source>
</evidence>
<reference evidence="1 2" key="1">
    <citation type="journal article" date="2015" name="Nature">
        <title>rRNA introns, odd ribosomes, and small enigmatic genomes across a large radiation of phyla.</title>
        <authorList>
            <person name="Brown C.T."/>
            <person name="Hug L.A."/>
            <person name="Thomas B.C."/>
            <person name="Sharon I."/>
            <person name="Castelle C.J."/>
            <person name="Singh A."/>
            <person name="Wilkins M.J."/>
            <person name="Williams K.H."/>
            <person name="Banfield J.F."/>
        </authorList>
    </citation>
    <scope>NUCLEOTIDE SEQUENCE [LARGE SCALE GENOMIC DNA]</scope>
</reference>
<comment type="caution">
    <text evidence="1">The sequence shown here is derived from an EMBL/GenBank/DDBJ whole genome shotgun (WGS) entry which is preliminary data.</text>
</comment>
<dbReference type="Proteomes" id="UP000034364">
    <property type="component" value="Unassembled WGS sequence"/>
</dbReference>
<organism evidence="1 2">
    <name type="scientific">Candidatus Amesbacteria bacterium GW2011_GWA1_47_16</name>
    <dbReference type="NCBI Taxonomy" id="1618353"/>
    <lineage>
        <taxon>Bacteria</taxon>
        <taxon>Candidatus Amesiibacteriota</taxon>
    </lineage>
</organism>
<evidence type="ECO:0000313" key="2">
    <source>
        <dbReference type="Proteomes" id="UP000034364"/>
    </source>
</evidence>
<dbReference type="EMBL" id="LCNV01000023">
    <property type="protein sequence ID" value="KKU63467.1"/>
    <property type="molecule type" value="Genomic_DNA"/>
</dbReference>
<dbReference type="SUPFAM" id="SSF56784">
    <property type="entry name" value="HAD-like"/>
    <property type="match status" value="1"/>
</dbReference>
<dbReference type="InterPro" id="IPR036412">
    <property type="entry name" value="HAD-like_sf"/>
</dbReference>
<feature type="non-terminal residue" evidence="1">
    <location>
        <position position="1"/>
    </location>
</feature>
<dbReference type="InterPro" id="IPR023214">
    <property type="entry name" value="HAD_sf"/>
</dbReference>